<dbReference type="AlphaFoldDB" id="A0A1R3L165"/>
<protein>
    <submittedName>
        <fullName evidence="2">Uncharacterized protein</fullName>
    </submittedName>
</protein>
<evidence type="ECO:0000313" key="2">
    <source>
        <dbReference type="EMBL" id="OMP13086.1"/>
    </source>
</evidence>
<gene>
    <name evidence="2" type="ORF">COLO4_02306</name>
</gene>
<evidence type="ECO:0000313" key="3">
    <source>
        <dbReference type="Proteomes" id="UP000187203"/>
    </source>
</evidence>
<name>A0A1R3L165_9ROSI</name>
<accession>A0A1R3L165</accession>
<keyword evidence="1" id="KW-0732">Signal</keyword>
<reference evidence="3" key="1">
    <citation type="submission" date="2013-09" db="EMBL/GenBank/DDBJ databases">
        <title>Corchorus olitorius genome sequencing.</title>
        <authorList>
            <person name="Alam M."/>
            <person name="Haque M.S."/>
            <person name="Islam M.S."/>
            <person name="Emdad E.M."/>
            <person name="Islam M.M."/>
            <person name="Ahmed B."/>
            <person name="Halim A."/>
            <person name="Hossen Q.M.M."/>
            <person name="Hossain M.Z."/>
            <person name="Ahmed R."/>
            <person name="Khan M.M."/>
            <person name="Islam R."/>
            <person name="Rashid M.M."/>
            <person name="Khan S.A."/>
            <person name="Rahman M.S."/>
            <person name="Alam M."/>
            <person name="Yahiya A.S."/>
            <person name="Khan M.S."/>
            <person name="Azam M.S."/>
            <person name="Haque T."/>
            <person name="Lashkar M.Z.H."/>
            <person name="Akhand A.I."/>
            <person name="Morshed G."/>
            <person name="Roy S."/>
            <person name="Uddin K.S."/>
            <person name="Rabeya T."/>
            <person name="Hossain A.S."/>
            <person name="Chowdhury A."/>
            <person name="Snigdha A.R."/>
            <person name="Mortoza M.S."/>
            <person name="Matin S.A."/>
            <person name="Hoque S.M.E."/>
            <person name="Islam M.K."/>
            <person name="Roy D.K."/>
            <person name="Haider R."/>
            <person name="Moosa M.M."/>
            <person name="Elias S.M."/>
            <person name="Hasan A.M."/>
            <person name="Jahan S."/>
            <person name="Shafiuddin M."/>
            <person name="Mahmood N."/>
            <person name="Shommy N.S."/>
        </authorList>
    </citation>
    <scope>NUCLEOTIDE SEQUENCE [LARGE SCALE GENOMIC DNA]</scope>
    <source>
        <strain evidence="3">cv. O-4</strain>
    </source>
</reference>
<keyword evidence="3" id="KW-1185">Reference proteome</keyword>
<organism evidence="2 3">
    <name type="scientific">Corchorus olitorius</name>
    <dbReference type="NCBI Taxonomy" id="93759"/>
    <lineage>
        <taxon>Eukaryota</taxon>
        <taxon>Viridiplantae</taxon>
        <taxon>Streptophyta</taxon>
        <taxon>Embryophyta</taxon>
        <taxon>Tracheophyta</taxon>
        <taxon>Spermatophyta</taxon>
        <taxon>Magnoliopsida</taxon>
        <taxon>eudicotyledons</taxon>
        <taxon>Gunneridae</taxon>
        <taxon>Pentapetalae</taxon>
        <taxon>rosids</taxon>
        <taxon>malvids</taxon>
        <taxon>Malvales</taxon>
        <taxon>Malvaceae</taxon>
        <taxon>Grewioideae</taxon>
        <taxon>Apeibeae</taxon>
        <taxon>Corchorus</taxon>
    </lineage>
</organism>
<feature type="chain" id="PRO_5012774357" evidence="1">
    <location>
        <begin position="21"/>
        <end position="112"/>
    </location>
</feature>
<feature type="signal peptide" evidence="1">
    <location>
        <begin position="1"/>
        <end position="20"/>
    </location>
</feature>
<dbReference type="Proteomes" id="UP000187203">
    <property type="component" value="Unassembled WGS sequence"/>
</dbReference>
<sequence>MLLWWHIAPPQLFLHPSALCCCDLSAVLQMCKDTFVNLVCCTHPDVPSPCPCGEPLNSSIRHIIPNTELRFDPLGVSPQENKFKSAALIVGFVVVTLALSESVSEHGIYVGF</sequence>
<evidence type="ECO:0000256" key="1">
    <source>
        <dbReference type="SAM" id="SignalP"/>
    </source>
</evidence>
<dbReference type="EMBL" id="AWUE01005189">
    <property type="protein sequence ID" value="OMP13086.1"/>
    <property type="molecule type" value="Genomic_DNA"/>
</dbReference>
<comment type="caution">
    <text evidence="2">The sequence shown here is derived from an EMBL/GenBank/DDBJ whole genome shotgun (WGS) entry which is preliminary data.</text>
</comment>
<proteinExistence type="predicted"/>